<accession>A0ABS7ULB5</accession>
<organism evidence="1 2">
    <name type="scientific">Metabacillus rhizolycopersici</name>
    <dbReference type="NCBI Taxonomy" id="2875709"/>
    <lineage>
        <taxon>Bacteria</taxon>
        <taxon>Bacillati</taxon>
        <taxon>Bacillota</taxon>
        <taxon>Bacilli</taxon>
        <taxon>Bacillales</taxon>
        <taxon>Bacillaceae</taxon>
        <taxon>Metabacillus</taxon>
    </lineage>
</organism>
<dbReference type="EMBL" id="JAIQUM010000002">
    <property type="protein sequence ID" value="MBZ5748946.1"/>
    <property type="molecule type" value="Genomic_DNA"/>
</dbReference>
<reference evidence="1" key="1">
    <citation type="submission" date="2024-05" db="EMBL/GenBank/DDBJ databases">
        <title>Metabacillus sp. nov., isolated from the rhizosphere soil of tomato plants.</title>
        <authorList>
            <person name="Ma R."/>
        </authorList>
    </citation>
    <scope>NUCLEOTIDE SEQUENCE</scope>
    <source>
        <strain evidence="1">DBTR6</strain>
    </source>
</reference>
<dbReference type="RefSeq" id="WP_224136253.1">
    <property type="nucleotide sequence ID" value="NZ_JAIQUM010000002.1"/>
</dbReference>
<dbReference type="Proteomes" id="UP001165287">
    <property type="component" value="Unassembled WGS sequence"/>
</dbReference>
<sequence length="67" mass="8209">MNLTDLSNEELADLYVNYKQKQKIFKKRTSFYNLNKYMEMKEYLSCIKWEMKKRGLKKKAAKKLSNY</sequence>
<evidence type="ECO:0000313" key="1">
    <source>
        <dbReference type="EMBL" id="MBZ5748946.1"/>
    </source>
</evidence>
<comment type="caution">
    <text evidence="1">The sequence shown here is derived from an EMBL/GenBank/DDBJ whole genome shotgun (WGS) entry which is preliminary data.</text>
</comment>
<protein>
    <submittedName>
        <fullName evidence="1">Uncharacterized protein</fullName>
    </submittedName>
</protein>
<name>A0ABS7ULB5_9BACI</name>
<evidence type="ECO:0000313" key="2">
    <source>
        <dbReference type="Proteomes" id="UP001165287"/>
    </source>
</evidence>
<gene>
    <name evidence="1" type="ORF">K9V48_01430</name>
</gene>
<proteinExistence type="predicted"/>
<keyword evidence="2" id="KW-1185">Reference proteome</keyword>